<name>A0ACB0IW72_TRIPR</name>
<keyword evidence="2" id="KW-1185">Reference proteome</keyword>
<dbReference type="EMBL" id="CASHSV030000013">
    <property type="protein sequence ID" value="CAJ2636828.1"/>
    <property type="molecule type" value="Genomic_DNA"/>
</dbReference>
<gene>
    <name evidence="1" type="ORF">MILVUS5_LOCUS7273</name>
</gene>
<protein>
    <submittedName>
        <fullName evidence="1">Uncharacterized protein</fullName>
    </submittedName>
</protein>
<evidence type="ECO:0000313" key="2">
    <source>
        <dbReference type="Proteomes" id="UP001177021"/>
    </source>
</evidence>
<comment type="caution">
    <text evidence="1">The sequence shown here is derived from an EMBL/GenBank/DDBJ whole genome shotgun (WGS) entry which is preliminary data.</text>
</comment>
<sequence>MALTSISTISSSISFLSDSPSTSNSNSTLFRNRPFPSFLVGFPKQPFSNATFKLKSSSSFSAISTQQEKGSLEQFIQYKEGIDGDTDLLQTSIVSYKKKFPWSIFKPFLQVDLVSTVHIADEEYFLDLQEKLESYDCVLYEMIASKETIENMREGSESSDDSGFDFDIFEFIARQMTQILGFAYQLDWLDYQSENWQHADLDEETFELLMKSKGENLFFFVNDKTLESIEATFQPSIPEDLDPWRSKLLWASNELPMPLVGKLIISGVCGDYSDTEALSTLDFNASMKALIAKVLTSDFVQELDEKSVIIGERNRVAIERLRSAMDNGHNKIAILYGGGHMPDLGRRLKEEFDLIPSGLEWITAWSIRKRKVNTSSLPLLTTKAKASGWPLDRYQTLALLIFSSVLALDLWIWGLLFGTAVNLVSYVASEVFLYVGN</sequence>
<proteinExistence type="predicted"/>
<evidence type="ECO:0000313" key="1">
    <source>
        <dbReference type="EMBL" id="CAJ2636828.1"/>
    </source>
</evidence>
<reference evidence="1" key="1">
    <citation type="submission" date="2023-10" db="EMBL/GenBank/DDBJ databases">
        <authorList>
            <person name="Rodriguez Cubillos JULIANA M."/>
            <person name="De Vega J."/>
        </authorList>
    </citation>
    <scope>NUCLEOTIDE SEQUENCE</scope>
</reference>
<dbReference type="Proteomes" id="UP001177021">
    <property type="component" value="Unassembled WGS sequence"/>
</dbReference>
<organism evidence="1 2">
    <name type="scientific">Trifolium pratense</name>
    <name type="common">Red clover</name>
    <dbReference type="NCBI Taxonomy" id="57577"/>
    <lineage>
        <taxon>Eukaryota</taxon>
        <taxon>Viridiplantae</taxon>
        <taxon>Streptophyta</taxon>
        <taxon>Embryophyta</taxon>
        <taxon>Tracheophyta</taxon>
        <taxon>Spermatophyta</taxon>
        <taxon>Magnoliopsida</taxon>
        <taxon>eudicotyledons</taxon>
        <taxon>Gunneridae</taxon>
        <taxon>Pentapetalae</taxon>
        <taxon>rosids</taxon>
        <taxon>fabids</taxon>
        <taxon>Fabales</taxon>
        <taxon>Fabaceae</taxon>
        <taxon>Papilionoideae</taxon>
        <taxon>50 kb inversion clade</taxon>
        <taxon>NPAAA clade</taxon>
        <taxon>Hologalegina</taxon>
        <taxon>IRL clade</taxon>
        <taxon>Trifolieae</taxon>
        <taxon>Trifolium</taxon>
    </lineage>
</organism>
<accession>A0ACB0IW72</accession>